<proteinExistence type="predicted"/>
<comment type="caution">
    <text evidence="1">The sequence shown here is derived from an EMBL/GenBank/DDBJ whole genome shotgun (WGS) entry which is preliminary data.</text>
</comment>
<dbReference type="RefSeq" id="WP_297668997.1">
    <property type="nucleotide sequence ID" value="NZ_JAGZCC010000012.1"/>
</dbReference>
<dbReference type="AlphaFoldDB" id="A0A943I5S7"/>
<accession>A0A943I5S7</accession>
<dbReference type="EMBL" id="JAGZCC010000012">
    <property type="protein sequence ID" value="MBS5587800.1"/>
    <property type="molecule type" value="Genomic_DNA"/>
</dbReference>
<protein>
    <submittedName>
        <fullName evidence="1">Uncharacterized protein</fullName>
    </submittedName>
</protein>
<evidence type="ECO:0000313" key="2">
    <source>
        <dbReference type="Proteomes" id="UP000751224"/>
    </source>
</evidence>
<gene>
    <name evidence="1" type="ORF">KHX14_03130</name>
</gene>
<organism evidence="1 2">
    <name type="scientific">Thomasclavelia spiroformis</name>
    <dbReference type="NCBI Taxonomy" id="29348"/>
    <lineage>
        <taxon>Bacteria</taxon>
        <taxon>Bacillati</taxon>
        <taxon>Bacillota</taxon>
        <taxon>Erysipelotrichia</taxon>
        <taxon>Erysipelotrichales</taxon>
        <taxon>Coprobacillaceae</taxon>
        <taxon>Thomasclavelia</taxon>
    </lineage>
</organism>
<sequence>MVISQEELTKLCKYLYFKFFDYKDIILSKIDIKVSDSVYIDADLNYYGIDTKVCAKADLRIKDNLIINIEGNVKYGFINFSINKILKEMLRDYQDIKVTDHEVIVLNDFLKNIELKNEYVCIELK</sequence>
<reference evidence="1" key="1">
    <citation type="submission" date="2021-02" db="EMBL/GenBank/DDBJ databases">
        <title>Infant gut strain persistence is associated with maternal origin, phylogeny, and functional potential including surface adhesion and iron acquisition.</title>
        <authorList>
            <person name="Lou Y.C."/>
        </authorList>
    </citation>
    <scope>NUCLEOTIDE SEQUENCE</scope>
    <source>
        <strain evidence="1">L3_108_000G1_dasL3_108_000G1_metabat.metabat.11</strain>
    </source>
</reference>
<dbReference type="Proteomes" id="UP000751224">
    <property type="component" value="Unassembled WGS sequence"/>
</dbReference>
<evidence type="ECO:0000313" key="1">
    <source>
        <dbReference type="EMBL" id="MBS5587800.1"/>
    </source>
</evidence>
<name>A0A943I5S7_9FIRM</name>